<name>A0ABT6AU60_9BURK</name>
<dbReference type="Gene3D" id="3.30.70.1350">
    <property type="entry name" value="Cation efflux protein, cytoplasmic domain"/>
    <property type="match status" value="1"/>
</dbReference>
<dbReference type="EMBL" id="JARJLM010000400">
    <property type="protein sequence ID" value="MDF3836004.1"/>
    <property type="molecule type" value="Genomic_DNA"/>
</dbReference>
<protein>
    <submittedName>
        <fullName evidence="2">Cation transporter dimerization domain-containing protein</fullName>
    </submittedName>
</protein>
<evidence type="ECO:0000259" key="1">
    <source>
        <dbReference type="Pfam" id="PF16916"/>
    </source>
</evidence>
<dbReference type="InterPro" id="IPR027470">
    <property type="entry name" value="Cation_efflux_CTD"/>
</dbReference>
<dbReference type="Pfam" id="PF16916">
    <property type="entry name" value="ZT_dimer"/>
    <property type="match status" value="1"/>
</dbReference>
<organism evidence="2 3">
    <name type="scientific">Cupriavidus basilensis</name>
    <dbReference type="NCBI Taxonomy" id="68895"/>
    <lineage>
        <taxon>Bacteria</taxon>
        <taxon>Pseudomonadati</taxon>
        <taxon>Pseudomonadota</taxon>
        <taxon>Betaproteobacteria</taxon>
        <taxon>Burkholderiales</taxon>
        <taxon>Burkholderiaceae</taxon>
        <taxon>Cupriavidus</taxon>
    </lineage>
</organism>
<gene>
    <name evidence="2" type="ORF">P3W85_24075</name>
</gene>
<feature type="domain" description="Cation efflux protein cytoplasmic" evidence="1">
    <location>
        <begin position="1"/>
        <end position="56"/>
    </location>
</feature>
<sequence>MHELRTRKTGDLVVVDVHLEVDYRLSVIEAHEISESARYSVIERHRVADVMTHVDPVGRG</sequence>
<evidence type="ECO:0000313" key="3">
    <source>
        <dbReference type="Proteomes" id="UP001216674"/>
    </source>
</evidence>
<dbReference type="InterPro" id="IPR036837">
    <property type="entry name" value="Cation_efflux_CTD_sf"/>
</dbReference>
<evidence type="ECO:0000313" key="2">
    <source>
        <dbReference type="EMBL" id="MDF3836004.1"/>
    </source>
</evidence>
<reference evidence="2 3" key="1">
    <citation type="submission" date="2023-03" db="EMBL/GenBank/DDBJ databases">
        <title>Draft assemblies of triclosan tolerant bacteria isolated from returned activated sludge.</title>
        <authorList>
            <person name="Van Hamelsveld S."/>
        </authorList>
    </citation>
    <scope>NUCLEOTIDE SEQUENCE [LARGE SCALE GENOMIC DNA]</scope>
    <source>
        <strain evidence="2 3">GW210010_S58</strain>
    </source>
</reference>
<dbReference type="Proteomes" id="UP001216674">
    <property type="component" value="Unassembled WGS sequence"/>
</dbReference>
<keyword evidence="3" id="KW-1185">Reference proteome</keyword>
<dbReference type="SUPFAM" id="SSF160240">
    <property type="entry name" value="Cation efflux protein cytoplasmic domain-like"/>
    <property type="match status" value="1"/>
</dbReference>
<proteinExistence type="predicted"/>
<comment type="caution">
    <text evidence="2">The sequence shown here is derived from an EMBL/GenBank/DDBJ whole genome shotgun (WGS) entry which is preliminary data.</text>
</comment>
<accession>A0ABT6AU60</accession>